<sequence length="142" mass="15419">MLLPRYGCRARTVTVGGPRSQRTWALYPMHCSVFSAKSGRVRPSMCSSGKRRSHQQDRVSTRVPGLDHARKPRGPGSNRPPTLRDQTPPRSSGPLVPPGTDSTSRWSPKVGYFQGLIVGPSGATFSSVRHLGCLATPPDLRS</sequence>
<organism evidence="2 3">
    <name type="scientific">Pleurodeles waltl</name>
    <name type="common">Iberian ribbed newt</name>
    <dbReference type="NCBI Taxonomy" id="8319"/>
    <lineage>
        <taxon>Eukaryota</taxon>
        <taxon>Metazoa</taxon>
        <taxon>Chordata</taxon>
        <taxon>Craniata</taxon>
        <taxon>Vertebrata</taxon>
        <taxon>Euteleostomi</taxon>
        <taxon>Amphibia</taxon>
        <taxon>Batrachia</taxon>
        <taxon>Caudata</taxon>
        <taxon>Salamandroidea</taxon>
        <taxon>Salamandridae</taxon>
        <taxon>Pleurodelinae</taxon>
        <taxon>Pleurodeles</taxon>
    </lineage>
</organism>
<accession>A0AAV7WI24</accession>
<protein>
    <submittedName>
        <fullName evidence="2">Uncharacterized protein</fullName>
    </submittedName>
</protein>
<evidence type="ECO:0000313" key="2">
    <source>
        <dbReference type="EMBL" id="KAJ1213680.1"/>
    </source>
</evidence>
<evidence type="ECO:0000256" key="1">
    <source>
        <dbReference type="SAM" id="MobiDB-lite"/>
    </source>
</evidence>
<keyword evidence="3" id="KW-1185">Reference proteome</keyword>
<reference evidence="2" key="1">
    <citation type="journal article" date="2022" name="bioRxiv">
        <title>Sequencing and chromosome-scale assembly of the giantPleurodeles waltlgenome.</title>
        <authorList>
            <person name="Brown T."/>
            <person name="Elewa A."/>
            <person name="Iarovenko S."/>
            <person name="Subramanian E."/>
            <person name="Araus A.J."/>
            <person name="Petzold A."/>
            <person name="Susuki M."/>
            <person name="Suzuki K.-i.T."/>
            <person name="Hayashi T."/>
            <person name="Toyoda A."/>
            <person name="Oliveira C."/>
            <person name="Osipova E."/>
            <person name="Leigh N.D."/>
            <person name="Simon A."/>
            <person name="Yun M.H."/>
        </authorList>
    </citation>
    <scope>NUCLEOTIDE SEQUENCE</scope>
    <source>
        <strain evidence="2">20211129_DDA</strain>
        <tissue evidence="2">Liver</tissue>
    </source>
</reference>
<dbReference type="AlphaFoldDB" id="A0AAV7WI24"/>
<proteinExistence type="predicted"/>
<evidence type="ECO:0000313" key="3">
    <source>
        <dbReference type="Proteomes" id="UP001066276"/>
    </source>
</evidence>
<feature type="compositionally biased region" description="Basic and acidic residues" evidence="1">
    <location>
        <begin position="54"/>
        <end position="69"/>
    </location>
</feature>
<dbReference type="Proteomes" id="UP001066276">
    <property type="component" value="Chromosome 1_1"/>
</dbReference>
<gene>
    <name evidence="2" type="ORF">NDU88_001312</name>
</gene>
<dbReference type="EMBL" id="JANPWB010000001">
    <property type="protein sequence ID" value="KAJ1213680.1"/>
    <property type="molecule type" value="Genomic_DNA"/>
</dbReference>
<feature type="region of interest" description="Disordered" evidence="1">
    <location>
        <begin position="38"/>
        <end position="108"/>
    </location>
</feature>
<name>A0AAV7WI24_PLEWA</name>
<comment type="caution">
    <text evidence="2">The sequence shown here is derived from an EMBL/GenBank/DDBJ whole genome shotgun (WGS) entry which is preliminary data.</text>
</comment>